<dbReference type="InterPro" id="IPR003661">
    <property type="entry name" value="HisK_dim/P_dom"/>
</dbReference>
<dbReference type="NCBIfam" id="TIGR00229">
    <property type="entry name" value="sensory_box"/>
    <property type="match status" value="1"/>
</dbReference>
<dbReference type="CDD" id="cd00082">
    <property type="entry name" value="HisKA"/>
    <property type="match status" value="1"/>
</dbReference>
<evidence type="ECO:0000256" key="1">
    <source>
        <dbReference type="ARBA" id="ARBA00000085"/>
    </source>
</evidence>
<dbReference type="CDD" id="cd00075">
    <property type="entry name" value="HATPase"/>
    <property type="match status" value="1"/>
</dbReference>
<evidence type="ECO:0000256" key="4">
    <source>
        <dbReference type="ARBA" id="ARBA00022553"/>
    </source>
</evidence>
<feature type="modified residue" description="4-aspartylphosphate" evidence="9">
    <location>
        <position position="868"/>
    </location>
</feature>
<keyword evidence="7" id="KW-0902">Two-component regulatory system</keyword>
<feature type="domain" description="PAC" evidence="13">
    <location>
        <begin position="383"/>
        <end position="440"/>
    </location>
</feature>
<dbReference type="InterPro" id="IPR000014">
    <property type="entry name" value="PAS"/>
</dbReference>
<dbReference type="Pfam" id="PF08447">
    <property type="entry name" value="PAS_3"/>
    <property type="match status" value="1"/>
</dbReference>
<dbReference type="Gene3D" id="3.30.450.20">
    <property type="entry name" value="PAS domain"/>
    <property type="match status" value="4"/>
</dbReference>
<dbReference type="InterPro" id="IPR000700">
    <property type="entry name" value="PAS-assoc_C"/>
</dbReference>
<dbReference type="Pfam" id="PF02518">
    <property type="entry name" value="HATPase_c"/>
    <property type="match status" value="1"/>
</dbReference>
<dbReference type="SUPFAM" id="SSF55785">
    <property type="entry name" value="PYP-like sensor domain (PAS domain)"/>
    <property type="match status" value="4"/>
</dbReference>
<organism evidence="14 15">
    <name type="scientific">Massilia aurea</name>
    <dbReference type="NCBI Taxonomy" id="373040"/>
    <lineage>
        <taxon>Bacteria</taxon>
        <taxon>Pseudomonadati</taxon>
        <taxon>Pseudomonadota</taxon>
        <taxon>Betaproteobacteria</taxon>
        <taxon>Burkholderiales</taxon>
        <taxon>Oxalobacteraceae</taxon>
        <taxon>Telluria group</taxon>
        <taxon>Massilia</taxon>
    </lineage>
</organism>
<feature type="domain" description="Response regulatory" evidence="11">
    <location>
        <begin position="819"/>
        <end position="935"/>
    </location>
</feature>
<dbReference type="SMART" id="SM00388">
    <property type="entry name" value="HisKA"/>
    <property type="match status" value="1"/>
</dbReference>
<dbReference type="SMART" id="SM00448">
    <property type="entry name" value="REC"/>
    <property type="match status" value="1"/>
</dbReference>
<dbReference type="InterPro" id="IPR013655">
    <property type="entry name" value="PAS_fold_3"/>
</dbReference>
<evidence type="ECO:0000256" key="7">
    <source>
        <dbReference type="ARBA" id="ARBA00023012"/>
    </source>
</evidence>
<feature type="domain" description="Histidine kinase" evidence="10">
    <location>
        <begin position="577"/>
        <end position="797"/>
    </location>
</feature>
<dbReference type="RefSeq" id="WP_183555495.1">
    <property type="nucleotide sequence ID" value="NZ_JACHBX010000003.1"/>
</dbReference>
<dbReference type="CDD" id="cd17580">
    <property type="entry name" value="REC_2_DhkD-like"/>
    <property type="match status" value="1"/>
</dbReference>
<dbReference type="InterPro" id="IPR011006">
    <property type="entry name" value="CheY-like_superfamily"/>
</dbReference>
<keyword evidence="8" id="KW-0472">Membrane</keyword>
<comment type="catalytic activity">
    <reaction evidence="1">
        <text>ATP + protein L-histidine = ADP + protein N-phospho-L-histidine.</text>
        <dbReference type="EC" id="2.7.13.3"/>
    </reaction>
</comment>
<protein>
    <recommendedName>
        <fullName evidence="3">histidine kinase</fullName>
        <ecNumber evidence="3">2.7.13.3</ecNumber>
    </recommendedName>
</protein>
<dbReference type="PRINTS" id="PR00344">
    <property type="entry name" value="BCTRLSENSOR"/>
</dbReference>
<evidence type="ECO:0000259" key="11">
    <source>
        <dbReference type="PROSITE" id="PS50110"/>
    </source>
</evidence>
<dbReference type="InterPro" id="IPR036097">
    <property type="entry name" value="HisK_dim/P_sf"/>
</dbReference>
<dbReference type="PROSITE" id="PS50112">
    <property type="entry name" value="PAS"/>
    <property type="match status" value="1"/>
</dbReference>
<dbReference type="SMART" id="SM00387">
    <property type="entry name" value="HATPase_c"/>
    <property type="match status" value="1"/>
</dbReference>
<sequence length="943" mass="103155">MTSPFSFLAGGGEMGALMRAHDWQATPLGSPDTWPMALKTMVRVMLSSNHPMFIWWGDELIQFYNDSYRQTLGPERHPSALAQPGRICWAEAWDLIGPEIERIMAGGPAAWHDDRLIPLTRHGRREDLWWTYGYSPIEDEGGVRGVLAIVNDVTHSHLLRQRLEQTHHALFDTMDEGFGMIEMIDDANGKAVDYLFVEANPAFARHTGLVDSVGQTARALVPGIEQSWIDIYDDIARSGVPRRFEQGSEAMGRWFTVYASRIAHPTRRRVALLFTDISNQKNAERALQASEAAARAALAQAEADRRRLDALLSSAPVGIVYADAQGALSSANPMMHVLWGEHPMTTSPEGYGDWRGWWADGSQRHGQQVQARDWSLVRALRGEQVDADFVEIEPFGRPHERHTLLTRAAPIRDDAGNITGAVAASMDMTAQVQVQRALRESENKFRTMTEAMPQMVWSGLPDGTNDYANGRWCEFTGMSSQALAGSGWTRAIHPDDLSALRTQWMASLASGALFEIEHRLRHHNGDYRWVLNRALPVRDEAGAIIRWMGTVTDMHDHRLAAEELKAANARKDEFLAMLAHELRNPLAPISTAAQMLKLSSLDPKRTAHAADVIGRQVRHMVELVDDLLDVSRVTRGLVELERLPVDLKTVIHSAIEQARPLIEKKGHTLATRLGAANVTVTGDRKRLVQVMTNLLGNAAKYTPDGGEITVFAQADAATGCVTLSVRDNGIGIEASLLPDIFELFTQARRTPDRAQGGLGLGLALVRSMVTLHGGRVEAHSDGPGRGSCFAVTLPLGQDGTGPAAATYDDSALASHTALRILIVDDNRDAAESLGMVLAAVGHTVQVEESPHGALLRAESEAFDVCLLDIGLPDMDGYQLARRLRAAPRLAGAVMVALSGYGQPQDVAASQAAGFSRHLVKPVDIPYLLALLDTLAPDRGNIPA</sequence>
<evidence type="ECO:0000256" key="9">
    <source>
        <dbReference type="PROSITE-ProRule" id="PRU00169"/>
    </source>
</evidence>
<dbReference type="Proteomes" id="UP000540787">
    <property type="component" value="Unassembled WGS sequence"/>
</dbReference>
<evidence type="ECO:0000259" key="12">
    <source>
        <dbReference type="PROSITE" id="PS50112"/>
    </source>
</evidence>
<dbReference type="FunFam" id="3.30.450.20:FF:000099">
    <property type="entry name" value="Sensory box sensor histidine kinase"/>
    <property type="match status" value="1"/>
</dbReference>
<reference evidence="14 15" key="1">
    <citation type="submission" date="2020-08" db="EMBL/GenBank/DDBJ databases">
        <title>The Agave Microbiome: Exploring the role of microbial communities in plant adaptations to desert environments.</title>
        <authorList>
            <person name="Partida-Martinez L.P."/>
        </authorList>
    </citation>
    <scope>NUCLEOTIDE SEQUENCE [LARGE SCALE GENOMIC DNA]</scope>
    <source>
        <strain evidence="14 15">AT3.2</strain>
    </source>
</reference>
<gene>
    <name evidence="14" type="ORF">HD842_002983</name>
</gene>
<evidence type="ECO:0000256" key="6">
    <source>
        <dbReference type="ARBA" id="ARBA00022777"/>
    </source>
</evidence>
<dbReference type="EMBL" id="JACHBX010000003">
    <property type="protein sequence ID" value="MBB6134825.1"/>
    <property type="molecule type" value="Genomic_DNA"/>
</dbReference>
<evidence type="ECO:0000256" key="5">
    <source>
        <dbReference type="ARBA" id="ARBA00022679"/>
    </source>
</evidence>
<dbReference type="Gene3D" id="1.10.287.130">
    <property type="match status" value="1"/>
</dbReference>
<feature type="domain" description="PAC" evidence="13">
    <location>
        <begin position="514"/>
        <end position="566"/>
    </location>
</feature>
<dbReference type="SMART" id="SM00091">
    <property type="entry name" value="PAS"/>
    <property type="match status" value="2"/>
</dbReference>
<dbReference type="GO" id="GO:0005886">
    <property type="term" value="C:plasma membrane"/>
    <property type="evidence" value="ECO:0007669"/>
    <property type="project" value="UniProtKB-SubCell"/>
</dbReference>
<dbReference type="EC" id="2.7.13.3" evidence="3"/>
<dbReference type="PROSITE" id="PS50109">
    <property type="entry name" value="HIS_KIN"/>
    <property type="match status" value="1"/>
</dbReference>
<dbReference type="InterPro" id="IPR003594">
    <property type="entry name" value="HATPase_dom"/>
</dbReference>
<dbReference type="PROSITE" id="PS50110">
    <property type="entry name" value="RESPONSE_REGULATORY"/>
    <property type="match status" value="1"/>
</dbReference>
<evidence type="ECO:0000256" key="2">
    <source>
        <dbReference type="ARBA" id="ARBA00004429"/>
    </source>
</evidence>
<dbReference type="Pfam" id="PF00512">
    <property type="entry name" value="HisKA"/>
    <property type="match status" value="1"/>
</dbReference>
<evidence type="ECO:0000259" key="13">
    <source>
        <dbReference type="PROSITE" id="PS50113"/>
    </source>
</evidence>
<proteinExistence type="predicted"/>
<accession>A0A7W9X1Q9</accession>
<dbReference type="AlphaFoldDB" id="A0A7W9X1Q9"/>
<name>A0A7W9X1Q9_9BURK</name>
<dbReference type="FunFam" id="3.30.565.10:FF:000006">
    <property type="entry name" value="Sensor histidine kinase WalK"/>
    <property type="match status" value="1"/>
</dbReference>
<dbReference type="CDD" id="cd00130">
    <property type="entry name" value="PAS"/>
    <property type="match status" value="1"/>
</dbReference>
<dbReference type="SUPFAM" id="SSF52172">
    <property type="entry name" value="CheY-like"/>
    <property type="match status" value="1"/>
</dbReference>
<keyword evidence="4 9" id="KW-0597">Phosphoprotein</keyword>
<keyword evidence="5" id="KW-0808">Transferase</keyword>
<dbReference type="Pfam" id="PF00072">
    <property type="entry name" value="Response_reg"/>
    <property type="match status" value="1"/>
</dbReference>
<dbReference type="PANTHER" id="PTHR43547:SF2">
    <property type="entry name" value="HYBRID SIGNAL TRANSDUCTION HISTIDINE KINASE C"/>
    <property type="match status" value="1"/>
</dbReference>
<evidence type="ECO:0000256" key="3">
    <source>
        <dbReference type="ARBA" id="ARBA00012438"/>
    </source>
</evidence>
<keyword evidence="15" id="KW-1185">Reference proteome</keyword>
<evidence type="ECO:0000259" key="10">
    <source>
        <dbReference type="PROSITE" id="PS50109"/>
    </source>
</evidence>
<dbReference type="SUPFAM" id="SSF55874">
    <property type="entry name" value="ATPase domain of HSP90 chaperone/DNA topoisomerase II/histidine kinase"/>
    <property type="match status" value="1"/>
</dbReference>
<dbReference type="Gene3D" id="3.30.565.10">
    <property type="entry name" value="Histidine kinase-like ATPase, C-terminal domain"/>
    <property type="match status" value="1"/>
</dbReference>
<dbReference type="InterPro" id="IPR035965">
    <property type="entry name" value="PAS-like_dom_sf"/>
</dbReference>
<dbReference type="SUPFAM" id="SSF47384">
    <property type="entry name" value="Homodimeric domain of signal transducing histidine kinase"/>
    <property type="match status" value="1"/>
</dbReference>
<dbReference type="Gene3D" id="3.40.50.2300">
    <property type="match status" value="1"/>
</dbReference>
<dbReference type="PROSITE" id="PS50113">
    <property type="entry name" value="PAC"/>
    <property type="match status" value="2"/>
</dbReference>
<dbReference type="SMART" id="SM00086">
    <property type="entry name" value="PAC"/>
    <property type="match status" value="2"/>
</dbReference>
<dbReference type="InterPro" id="IPR036890">
    <property type="entry name" value="HATPase_C_sf"/>
</dbReference>
<dbReference type="GO" id="GO:0000155">
    <property type="term" value="F:phosphorelay sensor kinase activity"/>
    <property type="evidence" value="ECO:0007669"/>
    <property type="project" value="InterPro"/>
</dbReference>
<dbReference type="InterPro" id="IPR004358">
    <property type="entry name" value="Sig_transdc_His_kin-like_C"/>
</dbReference>
<dbReference type="InterPro" id="IPR001610">
    <property type="entry name" value="PAC"/>
</dbReference>
<evidence type="ECO:0000313" key="15">
    <source>
        <dbReference type="Proteomes" id="UP000540787"/>
    </source>
</evidence>
<dbReference type="InterPro" id="IPR001789">
    <property type="entry name" value="Sig_transdc_resp-reg_receiver"/>
</dbReference>
<dbReference type="FunFam" id="1.10.287.130:FF:000001">
    <property type="entry name" value="Two-component sensor histidine kinase"/>
    <property type="match status" value="1"/>
</dbReference>
<evidence type="ECO:0000256" key="8">
    <source>
        <dbReference type="ARBA" id="ARBA00023136"/>
    </source>
</evidence>
<comment type="subcellular location">
    <subcellularLocation>
        <location evidence="2">Cell inner membrane</location>
        <topology evidence="2">Multi-pass membrane protein</topology>
    </subcellularLocation>
</comment>
<comment type="caution">
    <text evidence="14">The sequence shown here is derived from an EMBL/GenBank/DDBJ whole genome shotgun (WGS) entry which is preliminary data.</text>
</comment>
<dbReference type="PANTHER" id="PTHR43547">
    <property type="entry name" value="TWO-COMPONENT HISTIDINE KINASE"/>
    <property type="match status" value="1"/>
</dbReference>
<feature type="domain" description="PAS" evidence="12">
    <location>
        <begin position="441"/>
        <end position="511"/>
    </location>
</feature>
<keyword evidence="6" id="KW-0418">Kinase</keyword>
<dbReference type="InterPro" id="IPR005467">
    <property type="entry name" value="His_kinase_dom"/>
</dbReference>
<evidence type="ECO:0000313" key="14">
    <source>
        <dbReference type="EMBL" id="MBB6134825.1"/>
    </source>
</evidence>